<evidence type="ECO:0000256" key="1">
    <source>
        <dbReference type="SAM" id="MobiDB-lite"/>
    </source>
</evidence>
<protein>
    <recommendedName>
        <fullName evidence="4">Protein SZT2</fullName>
    </recommendedName>
</protein>
<keyword evidence="3" id="KW-1185">Reference proteome</keyword>
<accession>A0AA88I014</accession>
<dbReference type="Proteomes" id="UP001187531">
    <property type="component" value="Unassembled WGS sequence"/>
</dbReference>
<organism evidence="2 3">
    <name type="scientific">Artemia franciscana</name>
    <name type="common">Brine shrimp</name>
    <name type="synonym">Artemia sanfranciscana</name>
    <dbReference type="NCBI Taxonomy" id="6661"/>
    <lineage>
        <taxon>Eukaryota</taxon>
        <taxon>Metazoa</taxon>
        <taxon>Ecdysozoa</taxon>
        <taxon>Arthropoda</taxon>
        <taxon>Crustacea</taxon>
        <taxon>Branchiopoda</taxon>
        <taxon>Anostraca</taxon>
        <taxon>Artemiidae</taxon>
        <taxon>Artemia</taxon>
    </lineage>
</organism>
<dbReference type="GO" id="GO:0005777">
    <property type="term" value="C:peroxisome"/>
    <property type="evidence" value="ECO:0007669"/>
    <property type="project" value="InterPro"/>
</dbReference>
<feature type="region of interest" description="Disordered" evidence="1">
    <location>
        <begin position="1306"/>
        <end position="1344"/>
    </location>
</feature>
<dbReference type="PANTHER" id="PTHR14918">
    <property type="entry name" value="KICSTOR COMPLEX PROTEIN SZT2"/>
    <property type="match status" value="1"/>
</dbReference>
<evidence type="ECO:0000313" key="2">
    <source>
        <dbReference type="EMBL" id="KAK2719060.1"/>
    </source>
</evidence>
<feature type="compositionally biased region" description="Low complexity" evidence="1">
    <location>
        <begin position="3191"/>
        <end position="3202"/>
    </location>
</feature>
<dbReference type="PANTHER" id="PTHR14918:SF3">
    <property type="entry name" value="KICSTOR COMPLEX PROTEIN SZT2"/>
    <property type="match status" value="1"/>
</dbReference>
<evidence type="ECO:0000313" key="3">
    <source>
        <dbReference type="Proteomes" id="UP001187531"/>
    </source>
</evidence>
<name>A0AA88I014_ARTSF</name>
<proteinExistence type="predicted"/>
<dbReference type="InterPro" id="IPR033228">
    <property type="entry name" value="SZT2"/>
</dbReference>
<feature type="compositionally biased region" description="Low complexity" evidence="1">
    <location>
        <begin position="2428"/>
        <end position="2438"/>
    </location>
</feature>
<feature type="region of interest" description="Disordered" evidence="1">
    <location>
        <begin position="3191"/>
        <end position="3224"/>
    </location>
</feature>
<feature type="region of interest" description="Disordered" evidence="1">
    <location>
        <begin position="2424"/>
        <end position="2453"/>
    </location>
</feature>
<feature type="compositionally biased region" description="Basic and acidic residues" evidence="1">
    <location>
        <begin position="1317"/>
        <end position="1328"/>
    </location>
</feature>
<dbReference type="EMBL" id="JAVRJZ010000009">
    <property type="protein sequence ID" value="KAK2719060.1"/>
    <property type="molecule type" value="Genomic_DNA"/>
</dbReference>
<gene>
    <name evidence="2" type="ORF">QYM36_006167</name>
</gene>
<feature type="region of interest" description="Disordered" evidence="1">
    <location>
        <begin position="1140"/>
        <end position="1168"/>
    </location>
</feature>
<sequence length="3441" mass="392546">METLEAEQIFLVIGRHVNPSHLRNADWLMAHINTPLRYKRFERMEDIKEEIQLVSAIPVSPPEEWDYDTAHEYEYLINENTFIQIFAQAYSVAFCLDISPSMSAVVKPLTSDSDEVPLDRIYSSLKACLQGLTRHFIVPGSNLILYPDIYVSVLVHVPFARAGNRQALVQGWLLSEDDLDNFLSYIGNKLCEVEDSTARLTAAAYRQKEIMTSQYGRMVGSLFDGEDSISSEPVCGLSNPEQGLLDILRYCLLGFQMVPNYCCPAVIVISDDVFGFSKSDVMDSFLSQLRLSWVACSFIGLGSEVRPNLAFGEIPYKKLMCFVAATTGGMYLPTAPVVEVNDFTLTPNECHLSFLRRSFQMNASNELLIKSSIFAIERWKDSEYRLELDVCHLLACRLKEGFFLKGFSIKDDNRIQLDLALLWRTDITIEYVIKSAFPDDSSGVMCEIYVVGPYEFLHDITCKAKKPIRSPYRLTTFHQYWQLVKNLKETGQELQQLHQFTKDSAHYTVPEGVKSGIPLLYVPQNTLLPTFYSSEFGAFGQFWRAISLLDFPSWARWFHVHRIDILLEHDAPLSKNIPSMSLGEKYRPVISCRVARTALSGVLASFSSFVLVDNNSYVGFCKSDEEERSPKWFYVIRLASKPPYIVMKIGFLFGTPYVVRTKVLEDLKNCIGSTSVPQHPNYKDQKVRSRHSSVREGLVLEGKLEHKCCHIMTKSLEKILIKTDKQLKSHINTRRLQPGSSRNLRSNQSRNESLSRFLEKRHWVWKMQSDEKCSLDEASIGRILAVLIKLRLSEGFRFAVCSDGVITMALELSMKIDKPNWKKSTSAEDDVSVCLVQYVLFPPQTVKRRDSLSDEDVLNSTRDDYYLSRPSSYMITECWIEPQYGRVFNHDMFQYMTFDEIPDKIHLRDLDCVTTLATMDYLLMMSLDNATLSPNPVNVSQMNCSSASVVEKDPSLLSFDDELSEVSLDKLLRDPSIRELPFPYSLKNLFEKADVAELIFSSLTQELFPGVADISNSLESQESFPNENLYELFNKRLSGAAYREILLSGVESQVLFDFIYGLERKGNQKCPLTFIRNDLYSEPEIPRWRCYFRNVGGNKLILICLPKTLHDVKMLMVNSETVADENGFVFKVLQNSEEDESRGDLNTVDADDIPQTSSRRSSMANTPQVLSDDLSEAHDNGVGYYRRRFGSLDVGHQMAFEKSSTFRKRTFSEAPHLNHYDSSKGCHFINPVPILTHEGSYGIFKSEMIGRSVLKNRSELVGSFAIPVYVFELCRNEIVSQILEEISFGNRTCIFRDSTFSYSISAPPGDLTRRRRSETSNAREECDSKLPSPDMNSEETENSGDKLGIETVCRNIEVAFPRCYIESIFVALQQQLKTYSRDVVTAVDLCEETVVEIDITELLMKICRHFGSLSQMIFELNRSPEDENAHEPSASLKSEAERVGCCVLPLNREIQQRFNEILSYSFQIVKSCPDYFYFCSPDYQPSKLTSSGIEDITAAIGSQKGISFDLTRDEITKAEGNEDWIEFERDDKALESSLSIASDESNADSDSPIGDDDIVGEEASSVEGSSSLSTRFERICPLFLHLMSTVRVNGDQRSLSVSSLPACVCELITGLYDLDPSADPFSVKITLDILCLSPPISDSWQNNSPSQHTLSFSSSDSVERQSNLSEGEVLTEMYNLSHEEYCPDGVYIPRTTRLDPAILKMVDEIRWMVKDELVGLLLTSPIVTEDILRTVINHVETSPGRPSCYKDVEPLKFVIGFERSFELFKQEFRQLRLDRYGLKQEQGYFYVIQVDEEALHEEQEYKYEDLLVDQQQVDAILDELKIPCPLRKISANSLFDITAKETAAATSFEEQIMIPDGRFKLPPFWMAFQIRGKSVVSFFHCRAPQSTPIEFRSFEQTRKAILKKVEYACEFVNRHMLLKNLHDTRKCNNLLETDGEVTLSEGTTRSVSMDLDLADENHKTILAAEMKFNPGCFSCPVVWETHFSLHKKLKSGRGQTSRGLQALMMALAPFNVLNRKNMYVYQDGTDIFYMRLFECTIPEAEMVSVARFQVTSVSPEPRMKMVTAGNNPQESVGDFSQNVDVREPHGDCIRLLVHGITEAGPAIKNALTELLKNRLDEAVLSNLYRLLARNPQRKLDPEDVAFLQSEGEQPSKKYQFTLPSVALPFTGPLEYYLMESLSSYFTPPKYVDAQGDYRFKDYSPDPVPESHMLMHVRTPEMSQSWIGIVGFTFVDEYGNPLSSQERLNLHGCRMPSDMAEMEEFVKTELLLEKEEENYKGSGALIEFRLWERGTRNEDRLVQLFTSCIQHALWDLFMENNMLVHPLCNQSENQFPAVAVSETETPVQGLQHDFADPRARSVSFGGPMTYVSHAAEQSGSQANVVKSRHTSGLTDVTTVGAQSQVRFRVFSHSVPDLKQKTPRRLFKTSSAESSSKSAANLLRNKTRFGSRPLSPASFENDPNSCLSITSASNEPPLAAYELGEKGILDVAYGTNMKNWLDIAIKYDIPSVKSQVFDISSEHLIPVITKTFQGMIGQSHQGLTLRPFWNQSATLDFFVPFALSCSSQRCLNSKHILIARPTELWKECLKTLGNQDPDVIKSYKSLLKYQPFIWEKLRNSSGEVKLSDSSSQASIGTSKNSGLNLQFYPYESSDIFVPRQALIWALIENKKFTLYAYNVSKDLFQETRKLLKWENTRWLLFISLVEQKLGIFHNLPLTVRRDPQNPYNQCDPETLVRTQLTTARDFPSDKRYQFRHRLEAYRDRQPPNLLWKTSYKNDPDPVRRFGTQMLETKAGDMSEIFQRVEALWKSAITTDLTVSEDVIQSLLLHGRVIHYCYTPFLFLPKWRMQVAATRDPYLATLYADELIEQGPRSRASSGSQSECGAAGRRMTDDKWHDTLCVAFVQDYVYYLEHVLGFTRMDIQQRPPSKSFGDVISSRVSDKVESSKPGRSKGKVGGGPIYLKKSLQAGIIICEIEVKSPFFSTKLVIFESSRFKGSRPFVNFNVFQKFADECDQIKVLLHVHSFAYDYHLRCVQMYANGKQSPIKQGYHLISFLDDFTKYYNKGPNFARNLVYAGTLIFDEPSLAARQLYDYILDHERNYGFKVLRMSPLDANGETEYILVRTLTNVAFRSMHEQRNVPDYDATFIVSFSRSEASSRSPHILELKFYVILVTRRELYPKSAVELQEDRFKPVSTVSQPSSQRSSSERESEVSSKLSKRKTENEIRISDREEGTKLTVQKFGIRQESINYLGYYSGHEQLLQAAIQEQARNFELLLKQELKNARVHCRRDLLWQRLFSWPGKEAESRKESGLSFTEFQEMMNLSSIVEIDAFDPSLKHFLTQPYSFYQGLSKLITNRYAERCRAYSSETVQYTVLLSQKDQNWFTCMVVAVDLKRPTIFNLSRDSDGMVVIAKNKIERTSQRDALIKEFVNLCCFHTWTGLLG</sequence>
<reference evidence="2" key="1">
    <citation type="submission" date="2023-07" db="EMBL/GenBank/DDBJ databases">
        <title>Chromosome-level genome assembly of Artemia franciscana.</title>
        <authorList>
            <person name="Jo E."/>
        </authorList>
    </citation>
    <scope>NUCLEOTIDE SEQUENCE</scope>
    <source>
        <tissue evidence="2">Whole body</tissue>
    </source>
</reference>
<comment type="caution">
    <text evidence="2">The sequence shown here is derived from an EMBL/GenBank/DDBJ whole genome shotgun (WGS) entry which is preliminary data.</text>
</comment>
<feature type="compositionally biased region" description="Polar residues" evidence="1">
    <location>
        <begin position="1154"/>
        <end position="1168"/>
    </location>
</feature>
<feature type="region of interest" description="Disordered" evidence="1">
    <location>
        <begin position="1539"/>
        <end position="1566"/>
    </location>
</feature>
<evidence type="ECO:0008006" key="4">
    <source>
        <dbReference type="Google" id="ProtNLM"/>
    </source>
</evidence>